<protein>
    <recommendedName>
        <fullName evidence="3">N-acetyltransferase domain-containing protein</fullName>
    </recommendedName>
</protein>
<organism evidence="1 2">
    <name type="scientific">Pseudoalteromonas luteoviolacea H33</name>
    <dbReference type="NCBI Taxonomy" id="1365251"/>
    <lineage>
        <taxon>Bacteria</taxon>
        <taxon>Pseudomonadati</taxon>
        <taxon>Pseudomonadota</taxon>
        <taxon>Gammaproteobacteria</taxon>
        <taxon>Alteromonadales</taxon>
        <taxon>Pseudoalteromonadaceae</taxon>
        <taxon>Pseudoalteromonas</taxon>
    </lineage>
</organism>
<dbReference type="Proteomes" id="UP000076503">
    <property type="component" value="Unassembled WGS sequence"/>
</dbReference>
<dbReference type="EMBL" id="AUXZ01000072">
    <property type="protein sequence ID" value="KZN50816.1"/>
    <property type="molecule type" value="Genomic_DNA"/>
</dbReference>
<evidence type="ECO:0000313" key="1">
    <source>
        <dbReference type="EMBL" id="KZN50816.1"/>
    </source>
</evidence>
<gene>
    <name evidence="1" type="ORF">N476_15105</name>
</gene>
<name>A0A167EJ84_9GAMM</name>
<reference evidence="1 2" key="1">
    <citation type="submission" date="2013-07" db="EMBL/GenBank/DDBJ databases">
        <title>Comparative Genomic and Metabolomic Analysis of Twelve Strains of Pseudoalteromonas luteoviolacea.</title>
        <authorList>
            <person name="Vynne N.G."/>
            <person name="Mansson M."/>
            <person name="Gram L."/>
        </authorList>
    </citation>
    <scope>NUCLEOTIDE SEQUENCE [LARGE SCALE GENOMIC DNA]</scope>
    <source>
        <strain evidence="1 2">H33</strain>
    </source>
</reference>
<evidence type="ECO:0008006" key="3">
    <source>
        <dbReference type="Google" id="ProtNLM"/>
    </source>
</evidence>
<sequence>MLYELEVSMDFTRIVESHWNSILAIQASSYSDIGTEDLEVLKSKHEASPDTCFVFITKGGVILGYLLFHP</sequence>
<proteinExistence type="predicted"/>
<comment type="caution">
    <text evidence="1">The sequence shown here is derived from an EMBL/GenBank/DDBJ whole genome shotgun (WGS) entry which is preliminary data.</text>
</comment>
<evidence type="ECO:0000313" key="2">
    <source>
        <dbReference type="Proteomes" id="UP000076503"/>
    </source>
</evidence>
<accession>A0A167EJ84</accession>
<dbReference type="AlphaFoldDB" id="A0A167EJ84"/>
<dbReference type="PATRIC" id="fig|1365251.3.peg.2242"/>